<gene>
    <name evidence="2" type="ORF">BDY21DRAFT_8963</name>
</gene>
<dbReference type="GO" id="GO:0050660">
    <property type="term" value="F:flavin adenine dinucleotide binding"/>
    <property type="evidence" value="ECO:0007669"/>
    <property type="project" value="TreeGrafter"/>
</dbReference>
<dbReference type="OrthoDB" id="5046242at2759"/>
<dbReference type="SUPFAM" id="SSF51905">
    <property type="entry name" value="FAD/NAD(P)-binding domain"/>
    <property type="match status" value="1"/>
</dbReference>
<dbReference type="InterPro" id="IPR002937">
    <property type="entry name" value="Amino_oxidase"/>
</dbReference>
<reference evidence="2" key="1">
    <citation type="journal article" date="2020" name="Stud. Mycol.">
        <title>101 Dothideomycetes genomes: a test case for predicting lifestyles and emergence of pathogens.</title>
        <authorList>
            <person name="Haridas S."/>
            <person name="Albert R."/>
            <person name="Binder M."/>
            <person name="Bloem J."/>
            <person name="Labutti K."/>
            <person name="Salamov A."/>
            <person name="Andreopoulos B."/>
            <person name="Baker S."/>
            <person name="Barry K."/>
            <person name="Bills G."/>
            <person name="Bluhm B."/>
            <person name="Cannon C."/>
            <person name="Castanera R."/>
            <person name="Culley D."/>
            <person name="Daum C."/>
            <person name="Ezra D."/>
            <person name="Gonzalez J."/>
            <person name="Henrissat B."/>
            <person name="Kuo A."/>
            <person name="Liang C."/>
            <person name="Lipzen A."/>
            <person name="Lutzoni F."/>
            <person name="Magnuson J."/>
            <person name="Mondo S."/>
            <person name="Nolan M."/>
            <person name="Ohm R."/>
            <person name="Pangilinan J."/>
            <person name="Park H.-J."/>
            <person name="Ramirez L."/>
            <person name="Alfaro M."/>
            <person name="Sun H."/>
            <person name="Tritt A."/>
            <person name="Yoshinaga Y."/>
            <person name="Zwiers L.-H."/>
            <person name="Turgeon B."/>
            <person name="Goodwin S."/>
            <person name="Spatafora J."/>
            <person name="Crous P."/>
            <person name="Grigoriev I."/>
        </authorList>
    </citation>
    <scope>NUCLEOTIDE SEQUENCE</scope>
    <source>
        <strain evidence="2">ATCC 16933</strain>
    </source>
</reference>
<feature type="domain" description="Amine oxidase" evidence="1">
    <location>
        <begin position="447"/>
        <end position="523"/>
    </location>
</feature>
<dbReference type="GO" id="GO:0003682">
    <property type="term" value="F:chromatin binding"/>
    <property type="evidence" value="ECO:0007669"/>
    <property type="project" value="TreeGrafter"/>
</dbReference>
<sequence length="537" mass="58993">MLPRALARNTIPHVCVIGAGTAGLRCADVLLQHGVKVTILEGRNRVGGRLCQSLINGRLVDLGPNWIHGTDGNPIMELAEATGTVLHSWGERQAMFDPSGKNISDEESALLSGLVWSIIADAFQYSNDDGSSISENKSLLDFFREQLNEKFSADGSRADDSERLRECVLNVAEMWNMFVGSHISLQSLKFFWLEECIEGENPFVAETYHKILNRIAEPALAKAKVKFDNKVTKIRSIHPEDPKKMMVEVTTSSGEVSEFDEVVCTTPLGWLKQNTSAFEPALPSRLVEAIQSIGYGNLDKTYITFPTAFWDVPPESGGDGATLNSAKQQHQSAPNTIATTAPLHQNSDAQSQDSPHFPGFIHWMSPNYAEDTNPKHWNQEGINLAALPDPLSQPTLLYYTYGEISKHIASLVRDSEKADPTPTLTSFFKPYFSLLPNYNADSPMCTPISTLFTNWCSDDLAGNGSYCNFRVGSVAADKDIETMREGMPDRGIWLAGEHTSPFIALGTVTGAYWSGENVARRVLSAWGISAGKDPSQE</sequence>
<proteinExistence type="predicted"/>
<dbReference type="Proteomes" id="UP000799766">
    <property type="component" value="Unassembled WGS sequence"/>
</dbReference>
<dbReference type="PRINTS" id="PR00419">
    <property type="entry name" value="ADXRDTASE"/>
</dbReference>
<evidence type="ECO:0000313" key="2">
    <source>
        <dbReference type="EMBL" id="KAF2462186.1"/>
    </source>
</evidence>
<feature type="domain" description="Amine oxidase" evidence="1">
    <location>
        <begin position="22"/>
        <end position="313"/>
    </location>
</feature>
<name>A0A6A6PDY5_9PEZI</name>
<dbReference type="EMBL" id="MU001670">
    <property type="protein sequence ID" value="KAF2462186.1"/>
    <property type="molecule type" value="Genomic_DNA"/>
</dbReference>
<dbReference type="GO" id="GO:0016491">
    <property type="term" value="F:oxidoreductase activity"/>
    <property type="evidence" value="ECO:0007669"/>
    <property type="project" value="InterPro"/>
</dbReference>
<dbReference type="Gene3D" id="3.90.660.10">
    <property type="match status" value="1"/>
</dbReference>
<dbReference type="InterPro" id="IPR050281">
    <property type="entry name" value="Flavin_monoamine_oxidase"/>
</dbReference>
<dbReference type="GO" id="GO:0006338">
    <property type="term" value="P:chromatin remodeling"/>
    <property type="evidence" value="ECO:0007669"/>
    <property type="project" value="TreeGrafter"/>
</dbReference>
<accession>A0A6A6PDY5</accession>
<dbReference type="Pfam" id="PF01593">
    <property type="entry name" value="Amino_oxidase"/>
    <property type="match status" value="2"/>
</dbReference>
<dbReference type="PANTHER" id="PTHR10742">
    <property type="entry name" value="FLAVIN MONOAMINE OXIDASE"/>
    <property type="match status" value="1"/>
</dbReference>
<dbReference type="PANTHER" id="PTHR10742:SF414">
    <property type="entry name" value="CONTAINING AMINE OXIDASE, PUTATIVE (AFU_ORTHOLOGUE AFUA_3G12150)-RELATED"/>
    <property type="match status" value="1"/>
</dbReference>
<evidence type="ECO:0000313" key="3">
    <source>
        <dbReference type="Proteomes" id="UP000799766"/>
    </source>
</evidence>
<evidence type="ECO:0000259" key="1">
    <source>
        <dbReference type="Pfam" id="PF01593"/>
    </source>
</evidence>
<organism evidence="2 3">
    <name type="scientific">Lineolata rhizophorae</name>
    <dbReference type="NCBI Taxonomy" id="578093"/>
    <lineage>
        <taxon>Eukaryota</taxon>
        <taxon>Fungi</taxon>
        <taxon>Dikarya</taxon>
        <taxon>Ascomycota</taxon>
        <taxon>Pezizomycotina</taxon>
        <taxon>Dothideomycetes</taxon>
        <taxon>Dothideomycetes incertae sedis</taxon>
        <taxon>Lineolatales</taxon>
        <taxon>Lineolataceae</taxon>
        <taxon>Lineolata</taxon>
    </lineage>
</organism>
<dbReference type="InterPro" id="IPR036188">
    <property type="entry name" value="FAD/NAD-bd_sf"/>
</dbReference>
<protein>
    <recommendedName>
        <fullName evidence="1">Amine oxidase domain-containing protein</fullName>
    </recommendedName>
</protein>
<dbReference type="AlphaFoldDB" id="A0A6A6PDY5"/>
<dbReference type="Gene3D" id="3.50.50.60">
    <property type="entry name" value="FAD/NAD(P)-binding domain"/>
    <property type="match status" value="1"/>
</dbReference>
<keyword evidence="3" id="KW-1185">Reference proteome</keyword>
<dbReference type="SUPFAM" id="SSF54373">
    <property type="entry name" value="FAD-linked reductases, C-terminal domain"/>
    <property type="match status" value="1"/>
</dbReference>